<keyword evidence="1 3" id="KW-0732">Signal</keyword>
<evidence type="ECO:0000259" key="4">
    <source>
        <dbReference type="Pfam" id="PF10342"/>
    </source>
</evidence>
<dbReference type="PANTHER" id="PTHR40633:SF1">
    <property type="entry name" value="GPI ANCHORED SERINE-THREONINE RICH PROTEIN (AFU_ORTHOLOGUE AFUA_1G03630)"/>
    <property type="match status" value="1"/>
</dbReference>
<comment type="caution">
    <text evidence="5">The sequence shown here is derived from an EMBL/GenBank/DDBJ whole genome shotgun (WGS) entry which is preliminary data.</text>
</comment>
<feature type="signal peptide" evidence="3">
    <location>
        <begin position="1"/>
        <end position="17"/>
    </location>
</feature>
<feature type="chain" id="PRO_5042872348" description="Yeast cell wall synthesis Kre9/Knh1-like N-terminal domain-containing protein" evidence="3">
    <location>
        <begin position="18"/>
        <end position="206"/>
    </location>
</feature>
<evidence type="ECO:0000256" key="1">
    <source>
        <dbReference type="ARBA" id="ARBA00022729"/>
    </source>
</evidence>
<dbReference type="PANTHER" id="PTHR40633">
    <property type="entry name" value="MATRIX PROTEIN, PUTATIVE (AFU_ORTHOLOGUE AFUA_8G05410)-RELATED"/>
    <property type="match status" value="1"/>
</dbReference>
<dbReference type="InterPro" id="IPR052982">
    <property type="entry name" value="SRP1/TIP1-like"/>
</dbReference>
<dbReference type="Pfam" id="PF10342">
    <property type="entry name" value="Kre9_KNH"/>
    <property type="match status" value="1"/>
</dbReference>
<evidence type="ECO:0000313" key="6">
    <source>
        <dbReference type="Proteomes" id="UP001302812"/>
    </source>
</evidence>
<dbReference type="RefSeq" id="XP_064667975.1">
    <property type="nucleotide sequence ID" value="XM_064808884.1"/>
</dbReference>
<organism evidence="5 6">
    <name type="scientific">Canariomyces notabilis</name>
    <dbReference type="NCBI Taxonomy" id="2074819"/>
    <lineage>
        <taxon>Eukaryota</taxon>
        <taxon>Fungi</taxon>
        <taxon>Dikarya</taxon>
        <taxon>Ascomycota</taxon>
        <taxon>Pezizomycotina</taxon>
        <taxon>Sordariomycetes</taxon>
        <taxon>Sordariomycetidae</taxon>
        <taxon>Sordariales</taxon>
        <taxon>Chaetomiaceae</taxon>
        <taxon>Canariomyces</taxon>
    </lineage>
</organism>
<dbReference type="InterPro" id="IPR018466">
    <property type="entry name" value="Kre9/Knh1-like_N"/>
</dbReference>
<dbReference type="AlphaFoldDB" id="A0AAN6QMQ2"/>
<evidence type="ECO:0000313" key="5">
    <source>
        <dbReference type="EMBL" id="KAK4110405.1"/>
    </source>
</evidence>
<proteinExistence type="predicted"/>
<protein>
    <recommendedName>
        <fullName evidence="4">Yeast cell wall synthesis Kre9/Knh1-like N-terminal domain-containing protein</fullName>
    </recommendedName>
</protein>
<reference evidence="5" key="2">
    <citation type="submission" date="2023-05" db="EMBL/GenBank/DDBJ databases">
        <authorList>
            <consortium name="Lawrence Berkeley National Laboratory"/>
            <person name="Steindorff A."/>
            <person name="Hensen N."/>
            <person name="Bonometti L."/>
            <person name="Westerberg I."/>
            <person name="Brannstrom I.O."/>
            <person name="Guillou S."/>
            <person name="Cros-Aarteil S."/>
            <person name="Calhoun S."/>
            <person name="Haridas S."/>
            <person name="Kuo A."/>
            <person name="Mondo S."/>
            <person name="Pangilinan J."/>
            <person name="Riley R."/>
            <person name="Labutti K."/>
            <person name="Andreopoulos B."/>
            <person name="Lipzen A."/>
            <person name="Chen C."/>
            <person name="Yanf M."/>
            <person name="Daum C."/>
            <person name="Ng V."/>
            <person name="Clum A."/>
            <person name="Ohm R."/>
            <person name="Martin F."/>
            <person name="Silar P."/>
            <person name="Natvig D."/>
            <person name="Lalanne C."/>
            <person name="Gautier V."/>
            <person name="Ament-Velasquez S.L."/>
            <person name="Kruys A."/>
            <person name="Hutchinson M.I."/>
            <person name="Powell A.J."/>
            <person name="Barry K."/>
            <person name="Miller A.N."/>
            <person name="Grigoriev I.V."/>
            <person name="Debuchy R."/>
            <person name="Gladieux P."/>
            <person name="Thoren M.H."/>
            <person name="Johannesson H."/>
        </authorList>
    </citation>
    <scope>NUCLEOTIDE SEQUENCE</scope>
    <source>
        <strain evidence="5">CBS 508.74</strain>
    </source>
</reference>
<reference evidence="5" key="1">
    <citation type="journal article" date="2023" name="Mol. Phylogenet. Evol.">
        <title>Genome-scale phylogeny and comparative genomics of the fungal order Sordariales.</title>
        <authorList>
            <person name="Hensen N."/>
            <person name="Bonometti L."/>
            <person name="Westerberg I."/>
            <person name="Brannstrom I.O."/>
            <person name="Guillou S."/>
            <person name="Cros-Aarteil S."/>
            <person name="Calhoun S."/>
            <person name="Haridas S."/>
            <person name="Kuo A."/>
            <person name="Mondo S."/>
            <person name="Pangilinan J."/>
            <person name="Riley R."/>
            <person name="LaButti K."/>
            <person name="Andreopoulos B."/>
            <person name="Lipzen A."/>
            <person name="Chen C."/>
            <person name="Yan M."/>
            <person name="Daum C."/>
            <person name="Ng V."/>
            <person name="Clum A."/>
            <person name="Steindorff A."/>
            <person name="Ohm R.A."/>
            <person name="Martin F."/>
            <person name="Silar P."/>
            <person name="Natvig D.O."/>
            <person name="Lalanne C."/>
            <person name="Gautier V."/>
            <person name="Ament-Velasquez S.L."/>
            <person name="Kruys A."/>
            <person name="Hutchinson M.I."/>
            <person name="Powell A.J."/>
            <person name="Barry K."/>
            <person name="Miller A.N."/>
            <person name="Grigoriev I.V."/>
            <person name="Debuchy R."/>
            <person name="Gladieux P."/>
            <person name="Hiltunen Thoren M."/>
            <person name="Johannesson H."/>
        </authorList>
    </citation>
    <scope>NUCLEOTIDE SEQUENCE</scope>
    <source>
        <strain evidence="5">CBS 508.74</strain>
    </source>
</reference>
<feature type="region of interest" description="Disordered" evidence="2">
    <location>
        <begin position="97"/>
        <end position="186"/>
    </location>
</feature>
<accession>A0AAN6QMQ2</accession>
<dbReference type="GeneID" id="89933007"/>
<feature type="domain" description="Yeast cell wall synthesis Kre9/Knh1-like N-terminal" evidence="4">
    <location>
        <begin position="27"/>
        <end position="102"/>
    </location>
</feature>
<feature type="compositionally biased region" description="Low complexity" evidence="2">
    <location>
        <begin position="111"/>
        <end position="178"/>
    </location>
</feature>
<keyword evidence="6" id="KW-1185">Reference proteome</keyword>
<dbReference type="EMBL" id="MU853350">
    <property type="protein sequence ID" value="KAK4110405.1"/>
    <property type="molecule type" value="Genomic_DNA"/>
</dbReference>
<sequence>MKFSVTALVAFAATVLAQPRFTNSNFAVEENKPFTLTWSGAVGPVTITLMTGPASNLQEVTVITSGETDNSFTFTPSDLPSGTYAFRISDSTDEPNYSESFEYVGTGEPLTTTSVTSTATRRSTSTSVTSTSSASTTSEASTTTLTTTSASNSTITSTSLSTTLTPTTTTTRTTQTTAPANSNNGQRFASPLALVLGTVAALLFFN</sequence>
<evidence type="ECO:0000256" key="2">
    <source>
        <dbReference type="SAM" id="MobiDB-lite"/>
    </source>
</evidence>
<gene>
    <name evidence="5" type="ORF">N656DRAFT_204640</name>
</gene>
<name>A0AAN6QMQ2_9PEZI</name>
<evidence type="ECO:0000256" key="3">
    <source>
        <dbReference type="SAM" id="SignalP"/>
    </source>
</evidence>
<dbReference type="Proteomes" id="UP001302812">
    <property type="component" value="Unassembled WGS sequence"/>
</dbReference>